<feature type="region of interest" description="Disordered" evidence="1">
    <location>
        <begin position="878"/>
        <end position="931"/>
    </location>
</feature>
<accession>A0AAV7YHV8</accession>
<proteinExistence type="predicted"/>
<dbReference type="SUPFAM" id="SSF55785">
    <property type="entry name" value="PYP-like sensor domain (PAS domain)"/>
    <property type="match status" value="1"/>
</dbReference>
<gene>
    <name evidence="2" type="ORF">M0812_26061</name>
</gene>
<evidence type="ECO:0000256" key="1">
    <source>
        <dbReference type="SAM" id="MobiDB-lite"/>
    </source>
</evidence>
<feature type="compositionally biased region" description="Polar residues" evidence="1">
    <location>
        <begin position="891"/>
        <end position="910"/>
    </location>
</feature>
<dbReference type="Proteomes" id="UP001146793">
    <property type="component" value="Unassembled WGS sequence"/>
</dbReference>
<sequence length="1148" mass="135557">MGNEIAHPEIQEETKTTLYHLPKNTTLPFCVLFLDRTVLFANEKCATLFGTTPTEMKNSTFEYYTIFQPHLNLQSPKAIEHLKLFLVGTSSFQWRFVKKNGEKFWCNVSITCGLRLEKVIYRLILQPISDPTKNGFTQNQSINLEEQINHFSREKERFSDLVTNFSSNIFFEKVFSPIINEQQNIQNSVDQCKKNFQLLKQSYQKIQQIIENSEIIRTPKLPEIFDIEVVDDPNNIEKGKLVVRKGFILLKIGYLGLQAKSRKELRFQEKSNDDKVLKIIIDDEEMEIKFKKKNLLKYFLDCYDLVFEKEEEEEKEEKKEEEKKENISKLPVIVFTIKINNIVSNEESNASLTLFPNKLIVISERGTNIQEINSNPIQIINDEKDLNTLIVIIKNEKIKLFFNNNEKVKQFILELKKRWKKIITKIITETETETETEMKPTKKTKKEKVNEIANPQTNIIKTKKDNNIINNFHIFILDLKNKTKNASIIQVYNNYFQIEKQNNEIIKVNDLNNIKILLHPKNPKILNLRIPNGSYTIQFEKSENRTKYFDALKSMKNKTGSKEKENEHKRVTVEQKINGNGSEKKNIKEKLKVEETEKEKHKKNRKVKSQENEKIPTNSNTVKKENNLIFNIIDSKSRKNIKCSLVITNNNYQFNIQNEIISVTNSNDFKMELNPKNPKEINLELKNKIYVIPFETPEKRNIFCNKIENAIPNYKIKREKKNTITNERISFDSDKMKHKENVFITNENENKNENKNENRQKEKEKEKEKENGKKKRGEENKTKGNNDIFTITIVSGKALVVNKRYNLVIKNNNKIKIGELKILIENLIMSDPSFNKKPILKLTFLDKTKNESNIVIKFSNNQSKKQVTNLIKLLQKKILSDRNKNKKKNKSTPQMKNIRNNPEQDSGTNGKRSHSTHIKSHPKGQRQVKSGLVLESTNKKKLFTKKQLEKKSKTSNLLTKNSEKITKKIFNFQIIQKKSSIDARVTFYKRGHLRLETEEWEVTSQNGYIFVLKKIDHAKKLKLKFNENTIKIKFDTKDDKKNFKYIFDNYYWKYSKDSFAEVVWYRYDEIEKKHEMATININSNKIKIIFWNGKKISIHWKSKMKLLTRSDLKRTYKLDISENKFFIFEFKNERNFQKFLTLKENLLN</sequence>
<dbReference type="AlphaFoldDB" id="A0AAV7YHV8"/>
<feature type="compositionally biased region" description="Basic and acidic residues" evidence="1">
    <location>
        <begin position="748"/>
        <end position="783"/>
    </location>
</feature>
<dbReference type="EMBL" id="JANTQA010000062">
    <property type="protein sequence ID" value="KAJ3427547.1"/>
    <property type="molecule type" value="Genomic_DNA"/>
</dbReference>
<feature type="compositionally biased region" description="Basic and acidic residues" evidence="1">
    <location>
        <begin position="582"/>
        <end position="599"/>
    </location>
</feature>
<feature type="compositionally biased region" description="Basic residues" evidence="1">
    <location>
        <begin position="911"/>
        <end position="926"/>
    </location>
</feature>
<dbReference type="CDD" id="cd00130">
    <property type="entry name" value="PAS"/>
    <property type="match status" value="1"/>
</dbReference>
<evidence type="ECO:0000313" key="3">
    <source>
        <dbReference type="Proteomes" id="UP001146793"/>
    </source>
</evidence>
<evidence type="ECO:0000313" key="2">
    <source>
        <dbReference type="EMBL" id="KAJ3427547.1"/>
    </source>
</evidence>
<organism evidence="2 3">
    <name type="scientific">Anaeramoeba flamelloides</name>
    <dbReference type="NCBI Taxonomy" id="1746091"/>
    <lineage>
        <taxon>Eukaryota</taxon>
        <taxon>Metamonada</taxon>
        <taxon>Anaeramoebidae</taxon>
        <taxon>Anaeramoeba</taxon>
    </lineage>
</organism>
<feature type="region of interest" description="Disordered" evidence="1">
    <location>
        <begin position="577"/>
        <end position="618"/>
    </location>
</feature>
<feature type="region of interest" description="Disordered" evidence="1">
    <location>
        <begin position="743"/>
        <end position="783"/>
    </location>
</feature>
<name>A0AAV7YHV8_9EUKA</name>
<dbReference type="InterPro" id="IPR000014">
    <property type="entry name" value="PAS"/>
</dbReference>
<comment type="caution">
    <text evidence="2">The sequence shown here is derived from an EMBL/GenBank/DDBJ whole genome shotgun (WGS) entry which is preliminary data.</text>
</comment>
<dbReference type="InterPro" id="IPR035965">
    <property type="entry name" value="PAS-like_dom_sf"/>
</dbReference>
<reference evidence="2" key="1">
    <citation type="submission" date="2022-08" db="EMBL/GenBank/DDBJ databases">
        <title>Novel sulphate-reducing endosymbionts in the free-living metamonad Anaeramoeba.</title>
        <authorList>
            <person name="Jerlstrom-Hultqvist J."/>
            <person name="Cepicka I."/>
            <person name="Gallot-Lavallee L."/>
            <person name="Salas-Leiva D."/>
            <person name="Curtis B.A."/>
            <person name="Zahonova K."/>
            <person name="Pipaliya S."/>
            <person name="Dacks J."/>
            <person name="Roger A.J."/>
        </authorList>
    </citation>
    <scope>NUCLEOTIDE SEQUENCE</scope>
    <source>
        <strain evidence="2">Busselton2</strain>
    </source>
</reference>
<dbReference type="Gene3D" id="3.30.450.20">
    <property type="entry name" value="PAS domain"/>
    <property type="match status" value="1"/>
</dbReference>
<protein>
    <submittedName>
        <fullName evidence="2">Neurofilament triplet m protein-like protein</fullName>
    </submittedName>
</protein>